<dbReference type="PANTHER" id="PTHR24567:SF74">
    <property type="entry name" value="HTH-TYPE TRANSCRIPTIONAL REGULATOR ARCR"/>
    <property type="match status" value="1"/>
</dbReference>
<dbReference type="InterPro" id="IPR050397">
    <property type="entry name" value="Env_Response_Regulators"/>
</dbReference>
<dbReference type="InterPro" id="IPR018490">
    <property type="entry name" value="cNMP-bd_dom_sf"/>
</dbReference>
<accession>A0ABX5NYE8</accession>
<keyword evidence="2" id="KW-0238">DNA-binding</keyword>
<dbReference type="PROSITE" id="PS50042">
    <property type="entry name" value="CNMP_BINDING_3"/>
    <property type="match status" value="1"/>
</dbReference>
<sequence length="228" mass="24625">MAGWADQAGFLAGIDDAARRELEALKPMHVPQRTTLFRPGDAAQAFVILLSGRIGVYLTGRNGRELLLYSVTPGETCVQTTLGVLGGALYTGEAVAESDLVAVMVPPALVERLIANSVGFRHFVFKAFADRLGDLMFVLEQVAFVKVEQRLAHALLERADGDGRVALTHQELAVVIGTAREVVSRRLEALASKGVVENERGEIRIIDRGEVSRMAKAGDGQDFANRVT</sequence>
<dbReference type="Proteomes" id="UP000247536">
    <property type="component" value="Unassembled WGS sequence"/>
</dbReference>
<gene>
    <name evidence="6" type="ORF">DMY87_08880</name>
</gene>
<keyword evidence="3" id="KW-0804">Transcription</keyword>
<dbReference type="RefSeq" id="WP_110790917.1">
    <property type="nucleotide sequence ID" value="NZ_QJRY01000002.1"/>
</dbReference>
<organism evidence="6 7">
    <name type="scientific">Rhizobium wuzhouense</name>
    <dbReference type="NCBI Taxonomy" id="1986026"/>
    <lineage>
        <taxon>Bacteria</taxon>
        <taxon>Pseudomonadati</taxon>
        <taxon>Pseudomonadota</taxon>
        <taxon>Alphaproteobacteria</taxon>
        <taxon>Hyphomicrobiales</taxon>
        <taxon>Rhizobiaceae</taxon>
        <taxon>Rhizobium/Agrobacterium group</taxon>
        <taxon>Rhizobium</taxon>
    </lineage>
</organism>
<evidence type="ECO:0000256" key="1">
    <source>
        <dbReference type="ARBA" id="ARBA00023015"/>
    </source>
</evidence>
<feature type="domain" description="Cyclic nucleotide-binding" evidence="4">
    <location>
        <begin position="22"/>
        <end position="131"/>
    </location>
</feature>
<name>A0ABX5NYE8_9HYPH</name>
<dbReference type="InterPro" id="IPR000595">
    <property type="entry name" value="cNMP-bd_dom"/>
</dbReference>
<dbReference type="Pfam" id="PF00027">
    <property type="entry name" value="cNMP_binding"/>
    <property type="match status" value="1"/>
</dbReference>
<evidence type="ECO:0000313" key="6">
    <source>
        <dbReference type="EMBL" id="PYB75532.1"/>
    </source>
</evidence>
<dbReference type="Gene3D" id="1.10.10.10">
    <property type="entry name" value="Winged helix-like DNA-binding domain superfamily/Winged helix DNA-binding domain"/>
    <property type="match status" value="1"/>
</dbReference>
<dbReference type="Pfam" id="PF13545">
    <property type="entry name" value="HTH_Crp_2"/>
    <property type="match status" value="1"/>
</dbReference>
<proteinExistence type="predicted"/>
<dbReference type="CDD" id="cd00038">
    <property type="entry name" value="CAP_ED"/>
    <property type="match status" value="1"/>
</dbReference>
<dbReference type="InterPro" id="IPR012318">
    <property type="entry name" value="HTH_CRP"/>
</dbReference>
<dbReference type="InterPro" id="IPR036388">
    <property type="entry name" value="WH-like_DNA-bd_sf"/>
</dbReference>
<protein>
    <submittedName>
        <fullName evidence="6">Crp/Fnr family transcriptional regulator</fullName>
    </submittedName>
</protein>
<evidence type="ECO:0000259" key="4">
    <source>
        <dbReference type="PROSITE" id="PS50042"/>
    </source>
</evidence>
<evidence type="ECO:0000256" key="3">
    <source>
        <dbReference type="ARBA" id="ARBA00023163"/>
    </source>
</evidence>
<dbReference type="InterPro" id="IPR036390">
    <property type="entry name" value="WH_DNA-bd_sf"/>
</dbReference>
<reference evidence="6 7" key="1">
    <citation type="submission" date="2018-06" db="EMBL/GenBank/DDBJ databases">
        <title>Rhizobium wuzhouense sp. nov., isolated from roots of Oryza officinalis.</title>
        <authorList>
            <person name="Yuan T."/>
        </authorList>
    </citation>
    <scope>NUCLEOTIDE SEQUENCE [LARGE SCALE GENOMIC DNA]</scope>
    <source>
        <strain evidence="6 7">W44</strain>
    </source>
</reference>
<dbReference type="EMBL" id="QJRY01000002">
    <property type="protein sequence ID" value="PYB75532.1"/>
    <property type="molecule type" value="Genomic_DNA"/>
</dbReference>
<dbReference type="InterPro" id="IPR014710">
    <property type="entry name" value="RmlC-like_jellyroll"/>
</dbReference>
<keyword evidence="1" id="KW-0805">Transcription regulation</keyword>
<dbReference type="SUPFAM" id="SSF51206">
    <property type="entry name" value="cAMP-binding domain-like"/>
    <property type="match status" value="1"/>
</dbReference>
<dbReference type="PANTHER" id="PTHR24567">
    <property type="entry name" value="CRP FAMILY TRANSCRIPTIONAL REGULATORY PROTEIN"/>
    <property type="match status" value="1"/>
</dbReference>
<keyword evidence="7" id="KW-1185">Reference proteome</keyword>
<feature type="domain" description="HTH crp-type" evidence="5">
    <location>
        <begin position="145"/>
        <end position="209"/>
    </location>
</feature>
<comment type="caution">
    <text evidence="6">The sequence shown here is derived from an EMBL/GenBank/DDBJ whole genome shotgun (WGS) entry which is preliminary data.</text>
</comment>
<dbReference type="Gene3D" id="2.60.120.10">
    <property type="entry name" value="Jelly Rolls"/>
    <property type="match status" value="1"/>
</dbReference>
<dbReference type="PROSITE" id="PS51063">
    <property type="entry name" value="HTH_CRP_2"/>
    <property type="match status" value="1"/>
</dbReference>
<evidence type="ECO:0000259" key="5">
    <source>
        <dbReference type="PROSITE" id="PS51063"/>
    </source>
</evidence>
<evidence type="ECO:0000256" key="2">
    <source>
        <dbReference type="ARBA" id="ARBA00023125"/>
    </source>
</evidence>
<dbReference type="SMART" id="SM00419">
    <property type="entry name" value="HTH_CRP"/>
    <property type="match status" value="1"/>
</dbReference>
<dbReference type="SUPFAM" id="SSF46785">
    <property type="entry name" value="Winged helix' DNA-binding domain"/>
    <property type="match status" value="1"/>
</dbReference>
<evidence type="ECO:0000313" key="7">
    <source>
        <dbReference type="Proteomes" id="UP000247536"/>
    </source>
</evidence>